<evidence type="ECO:0000313" key="1">
    <source>
        <dbReference type="EMBL" id="KAF5358699.1"/>
    </source>
</evidence>
<dbReference type="Proteomes" id="UP000518752">
    <property type="component" value="Unassembled WGS sequence"/>
</dbReference>
<name>A0A8H5G596_9AGAR</name>
<protein>
    <submittedName>
        <fullName evidence="1">Uncharacterized protein</fullName>
    </submittedName>
</protein>
<accession>A0A8H5G596</accession>
<proteinExistence type="predicted"/>
<comment type="caution">
    <text evidence="1">The sequence shown here is derived from an EMBL/GenBank/DDBJ whole genome shotgun (WGS) entry which is preliminary data.</text>
</comment>
<reference evidence="1 2" key="1">
    <citation type="journal article" date="2020" name="ISME J.">
        <title>Uncovering the hidden diversity of litter-decomposition mechanisms in mushroom-forming fungi.</title>
        <authorList>
            <person name="Floudas D."/>
            <person name="Bentzer J."/>
            <person name="Ahren D."/>
            <person name="Johansson T."/>
            <person name="Persson P."/>
            <person name="Tunlid A."/>
        </authorList>
    </citation>
    <scope>NUCLEOTIDE SEQUENCE [LARGE SCALE GENOMIC DNA]</scope>
    <source>
        <strain evidence="1 2">CBS 406.79</strain>
    </source>
</reference>
<sequence length="46" mass="5100">MSTELGNWFITQIWRPSSDTLSVPWPLICPSEGNTLVGVHGMSLQL</sequence>
<evidence type="ECO:0000313" key="2">
    <source>
        <dbReference type="Proteomes" id="UP000518752"/>
    </source>
</evidence>
<keyword evidence="2" id="KW-1185">Reference proteome</keyword>
<dbReference type="AlphaFoldDB" id="A0A8H5G596"/>
<organism evidence="1 2">
    <name type="scientific">Collybiopsis confluens</name>
    <dbReference type="NCBI Taxonomy" id="2823264"/>
    <lineage>
        <taxon>Eukaryota</taxon>
        <taxon>Fungi</taxon>
        <taxon>Dikarya</taxon>
        <taxon>Basidiomycota</taxon>
        <taxon>Agaricomycotina</taxon>
        <taxon>Agaricomycetes</taxon>
        <taxon>Agaricomycetidae</taxon>
        <taxon>Agaricales</taxon>
        <taxon>Marasmiineae</taxon>
        <taxon>Omphalotaceae</taxon>
        <taxon>Collybiopsis</taxon>
    </lineage>
</organism>
<gene>
    <name evidence="1" type="ORF">D9757_014377</name>
</gene>
<dbReference type="EMBL" id="JAACJN010000232">
    <property type="protein sequence ID" value="KAF5358699.1"/>
    <property type="molecule type" value="Genomic_DNA"/>
</dbReference>